<evidence type="ECO:0000313" key="2">
    <source>
        <dbReference type="Proteomes" id="UP000324222"/>
    </source>
</evidence>
<dbReference type="Proteomes" id="UP000324222">
    <property type="component" value="Unassembled WGS sequence"/>
</dbReference>
<name>A0A5B7DQ18_PORTR</name>
<reference evidence="1 2" key="1">
    <citation type="submission" date="2019-05" db="EMBL/GenBank/DDBJ databases">
        <title>Another draft genome of Portunus trituberculatus and its Hox gene families provides insights of decapod evolution.</title>
        <authorList>
            <person name="Jeong J.-H."/>
            <person name="Song I."/>
            <person name="Kim S."/>
            <person name="Choi T."/>
            <person name="Kim D."/>
            <person name="Ryu S."/>
            <person name="Kim W."/>
        </authorList>
    </citation>
    <scope>NUCLEOTIDE SEQUENCE [LARGE SCALE GENOMIC DNA]</scope>
    <source>
        <tissue evidence="1">Muscle</tissue>
    </source>
</reference>
<organism evidence="1 2">
    <name type="scientific">Portunus trituberculatus</name>
    <name type="common">Swimming crab</name>
    <name type="synonym">Neptunus trituberculatus</name>
    <dbReference type="NCBI Taxonomy" id="210409"/>
    <lineage>
        <taxon>Eukaryota</taxon>
        <taxon>Metazoa</taxon>
        <taxon>Ecdysozoa</taxon>
        <taxon>Arthropoda</taxon>
        <taxon>Crustacea</taxon>
        <taxon>Multicrustacea</taxon>
        <taxon>Malacostraca</taxon>
        <taxon>Eumalacostraca</taxon>
        <taxon>Eucarida</taxon>
        <taxon>Decapoda</taxon>
        <taxon>Pleocyemata</taxon>
        <taxon>Brachyura</taxon>
        <taxon>Eubrachyura</taxon>
        <taxon>Portunoidea</taxon>
        <taxon>Portunidae</taxon>
        <taxon>Portuninae</taxon>
        <taxon>Portunus</taxon>
    </lineage>
</organism>
<keyword evidence="2" id="KW-1185">Reference proteome</keyword>
<protein>
    <submittedName>
        <fullName evidence="1">Uncharacterized protein</fullName>
    </submittedName>
</protein>
<gene>
    <name evidence="1" type="ORF">E2C01_016656</name>
</gene>
<evidence type="ECO:0000313" key="1">
    <source>
        <dbReference type="EMBL" id="MPC23600.1"/>
    </source>
</evidence>
<comment type="caution">
    <text evidence="1">The sequence shown here is derived from an EMBL/GenBank/DDBJ whole genome shotgun (WGS) entry which is preliminary data.</text>
</comment>
<sequence>MENLGGLTDSRTRMTSRAERTVRWLVQERAMGGQVSVPSGVCKLSRAQQESEIMDRGVAIILGFGCGSPQLTHVPLVVISSYLLGHSELMP</sequence>
<proteinExistence type="predicted"/>
<accession>A0A5B7DQ18</accession>
<dbReference type="EMBL" id="VSRR010001228">
    <property type="protein sequence ID" value="MPC23600.1"/>
    <property type="molecule type" value="Genomic_DNA"/>
</dbReference>
<dbReference type="AlphaFoldDB" id="A0A5B7DQ18"/>